<gene>
    <name evidence="3" type="ORF">MGL_1051</name>
</gene>
<dbReference type="EMBL" id="AAYY01000003">
    <property type="protein sequence ID" value="EDP44569.1"/>
    <property type="molecule type" value="Genomic_DNA"/>
</dbReference>
<dbReference type="OrthoDB" id="76453at2759"/>
<dbReference type="VEuPathDB" id="FungiDB:MGL_1051"/>
<evidence type="ECO:0000313" key="4">
    <source>
        <dbReference type="Proteomes" id="UP000008837"/>
    </source>
</evidence>
<feature type="compositionally biased region" description="Basic and acidic residues" evidence="2">
    <location>
        <begin position="501"/>
        <end position="516"/>
    </location>
</feature>
<feature type="compositionally biased region" description="Low complexity" evidence="2">
    <location>
        <begin position="372"/>
        <end position="405"/>
    </location>
</feature>
<organism evidence="3 4">
    <name type="scientific">Malassezia globosa (strain ATCC MYA-4612 / CBS 7966)</name>
    <name type="common">Dandruff-associated fungus</name>
    <dbReference type="NCBI Taxonomy" id="425265"/>
    <lineage>
        <taxon>Eukaryota</taxon>
        <taxon>Fungi</taxon>
        <taxon>Dikarya</taxon>
        <taxon>Basidiomycota</taxon>
        <taxon>Ustilaginomycotina</taxon>
        <taxon>Malasseziomycetes</taxon>
        <taxon>Malasseziales</taxon>
        <taxon>Malasseziaceae</taxon>
        <taxon>Malassezia</taxon>
    </lineage>
</organism>
<sequence>MRTSTMDVPGSFEEQVRRVVEKELKLPMHAPSHIPSSSFLSPAPATSRRYASSATRHRRRNPYALEDSDESGSDEDIAARMYSPGNHSVFLATPNRRSWSSSARRPFASHVRPHERPSLSEQVQSRLNISRLAGTGNEDEDIDSTVLPSDRTSRVPRQDRPSSPDSPYSSYASQAPQAPQALHRSSYPGLYTRRPSPLQHRSPTMASRHSSSDTAVNSDANEKESMKSHASRMYANLPSTLPSDIQRADQQLHVLTQCIQSMDQEMQHLREEQGTSEALERIRQRLDALESRVTKHSAMLEEQRRMILDQRQTRMNREGTSAGEATGAPVAASPLPRTKSATPTRPVFDANRNASSPTREAADTGRTAHPMPSYTPAPTSASTAIPTSPTVPAATFSTSTAPAASRTESMRTVETVVKRMYDELQRLARAIDGMYCQPQPEPPLTPPHDVDSPKQASSLTTDEPSDSACSAQERYEKICQTVADALGISSPPGKTSSSSSSRKERIRANLRQREADDAATESLLSRLHHTKSPLLSMSEVRMLEHLFEQHRREFLHQKQLYCELADELKCMEPSMDATKRRILAEHVHESIESLEAEATRINGLHAHLVRHGRATLV</sequence>
<feature type="region of interest" description="Disordered" evidence="2">
    <location>
        <begin position="97"/>
        <end position="230"/>
    </location>
</feature>
<feature type="compositionally biased region" description="Polar residues" evidence="2">
    <location>
        <begin position="119"/>
        <end position="128"/>
    </location>
</feature>
<proteinExistence type="predicted"/>
<dbReference type="AlphaFoldDB" id="A8PW94"/>
<keyword evidence="4" id="KW-1185">Reference proteome</keyword>
<feature type="region of interest" description="Disordered" evidence="2">
    <location>
        <begin position="486"/>
        <end position="518"/>
    </location>
</feature>
<feature type="coiled-coil region" evidence="1">
    <location>
        <begin position="252"/>
        <end position="306"/>
    </location>
</feature>
<dbReference type="GeneID" id="5856088"/>
<evidence type="ECO:0000313" key="3">
    <source>
        <dbReference type="EMBL" id="EDP44569.1"/>
    </source>
</evidence>
<feature type="compositionally biased region" description="Acidic residues" evidence="2">
    <location>
        <begin position="66"/>
        <end position="76"/>
    </location>
</feature>
<comment type="caution">
    <text evidence="3">The sequence shown here is derived from an EMBL/GenBank/DDBJ whole genome shotgun (WGS) entry which is preliminary data.</text>
</comment>
<feature type="compositionally biased region" description="Low complexity" evidence="2">
    <location>
        <begin position="163"/>
        <end position="181"/>
    </location>
</feature>
<dbReference type="KEGG" id="mgl:MGL_1051"/>
<protein>
    <submittedName>
        <fullName evidence="3">Uncharacterized protein</fullName>
    </submittedName>
</protein>
<evidence type="ECO:0000256" key="2">
    <source>
        <dbReference type="SAM" id="MobiDB-lite"/>
    </source>
</evidence>
<reference evidence="3 4" key="1">
    <citation type="journal article" date="2007" name="Proc. Natl. Acad. Sci. U.S.A.">
        <title>Dandruff-associated Malassezia genomes reveal convergent and divergent virulence traits shared with plant and human fungal pathogens.</title>
        <authorList>
            <person name="Xu J."/>
            <person name="Saunders C.W."/>
            <person name="Hu P."/>
            <person name="Grant R.A."/>
            <person name="Boekhout T."/>
            <person name="Kuramae E.E."/>
            <person name="Kronstad J.W."/>
            <person name="Deangelis Y.M."/>
            <person name="Reeder N.L."/>
            <person name="Johnstone K.R."/>
            <person name="Leland M."/>
            <person name="Fieno A.M."/>
            <person name="Begley W.M."/>
            <person name="Sun Y."/>
            <person name="Lacey M.P."/>
            <person name="Chaudhary T."/>
            <person name="Keough T."/>
            <person name="Chu L."/>
            <person name="Sears R."/>
            <person name="Yuan B."/>
            <person name="Dawson T.L.Jr."/>
        </authorList>
    </citation>
    <scope>NUCLEOTIDE SEQUENCE [LARGE SCALE GENOMIC DNA]</scope>
    <source>
        <strain evidence="4">ATCC MYA-4612 / CBS 7966</strain>
    </source>
</reference>
<name>A8PW94_MALGO</name>
<feature type="region of interest" description="Disordered" evidence="2">
    <location>
        <begin position="435"/>
        <end position="472"/>
    </location>
</feature>
<feature type="compositionally biased region" description="Polar residues" evidence="2">
    <location>
        <begin position="199"/>
        <end position="219"/>
    </location>
</feature>
<evidence type="ECO:0000256" key="1">
    <source>
        <dbReference type="SAM" id="Coils"/>
    </source>
</evidence>
<feature type="compositionally biased region" description="Polar residues" evidence="2">
    <location>
        <begin position="454"/>
        <end position="470"/>
    </location>
</feature>
<accession>A8PW94</accession>
<dbReference type="RefSeq" id="XP_001731783.1">
    <property type="nucleotide sequence ID" value="XM_001731731.1"/>
</dbReference>
<feature type="compositionally biased region" description="Low complexity" evidence="2">
    <location>
        <begin position="489"/>
        <end position="500"/>
    </location>
</feature>
<feature type="compositionally biased region" description="Basic and acidic residues" evidence="2">
    <location>
        <begin position="151"/>
        <end position="162"/>
    </location>
</feature>
<dbReference type="OMA" id="VNELHTH"/>
<dbReference type="Proteomes" id="UP000008837">
    <property type="component" value="Unassembled WGS sequence"/>
</dbReference>
<feature type="region of interest" description="Disordered" evidence="2">
    <location>
        <begin position="27"/>
        <end position="80"/>
    </location>
</feature>
<dbReference type="InParanoid" id="A8PW94"/>
<keyword evidence="1" id="KW-0175">Coiled coil</keyword>
<feature type="region of interest" description="Disordered" evidence="2">
    <location>
        <begin position="314"/>
        <end position="410"/>
    </location>
</feature>